<accession>A0AAW1MCF1</accession>
<keyword evidence="2" id="KW-1185">Reference proteome</keyword>
<name>A0AAW1MCF1_POPJA</name>
<dbReference type="AlphaFoldDB" id="A0AAW1MCF1"/>
<evidence type="ECO:0000313" key="2">
    <source>
        <dbReference type="Proteomes" id="UP001458880"/>
    </source>
</evidence>
<organism evidence="1 2">
    <name type="scientific">Popillia japonica</name>
    <name type="common">Japanese beetle</name>
    <dbReference type="NCBI Taxonomy" id="7064"/>
    <lineage>
        <taxon>Eukaryota</taxon>
        <taxon>Metazoa</taxon>
        <taxon>Ecdysozoa</taxon>
        <taxon>Arthropoda</taxon>
        <taxon>Hexapoda</taxon>
        <taxon>Insecta</taxon>
        <taxon>Pterygota</taxon>
        <taxon>Neoptera</taxon>
        <taxon>Endopterygota</taxon>
        <taxon>Coleoptera</taxon>
        <taxon>Polyphaga</taxon>
        <taxon>Scarabaeiformia</taxon>
        <taxon>Scarabaeidae</taxon>
        <taxon>Rutelinae</taxon>
        <taxon>Popillia</taxon>
    </lineage>
</organism>
<comment type="caution">
    <text evidence="1">The sequence shown here is derived from an EMBL/GenBank/DDBJ whole genome shotgun (WGS) entry which is preliminary data.</text>
</comment>
<gene>
    <name evidence="1" type="ORF">QE152_g7781</name>
</gene>
<dbReference type="Proteomes" id="UP001458880">
    <property type="component" value="Unassembled WGS sequence"/>
</dbReference>
<reference evidence="1 2" key="1">
    <citation type="journal article" date="2024" name="BMC Genomics">
        <title>De novo assembly and annotation of Popillia japonica's genome with initial clues to its potential as an invasive pest.</title>
        <authorList>
            <person name="Cucini C."/>
            <person name="Boschi S."/>
            <person name="Funari R."/>
            <person name="Cardaioli E."/>
            <person name="Iannotti N."/>
            <person name="Marturano G."/>
            <person name="Paoli F."/>
            <person name="Bruttini M."/>
            <person name="Carapelli A."/>
            <person name="Frati F."/>
            <person name="Nardi F."/>
        </authorList>
    </citation>
    <scope>NUCLEOTIDE SEQUENCE [LARGE SCALE GENOMIC DNA]</scope>
    <source>
        <strain evidence="1">DMR45628</strain>
    </source>
</reference>
<sequence>MRNAIKEVLNNRLLKQVFPDNKIAKTTKKIIRKMSTSSSDTEESIALEADEISDDFSDVGNVHLITDDNQIHQNDFVLVKFPTKMTAVYYIGEVLECLNLNEFQIKYLRLDRSDLVSKLPAPNSARTSSLLTFIINLSSYVK</sequence>
<evidence type="ECO:0000313" key="1">
    <source>
        <dbReference type="EMBL" id="KAK9744406.1"/>
    </source>
</evidence>
<dbReference type="EMBL" id="JASPKY010000058">
    <property type="protein sequence ID" value="KAK9744406.1"/>
    <property type="molecule type" value="Genomic_DNA"/>
</dbReference>
<protein>
    <submittedName>
        <fullName evidence="1">Uncharacterized protein</fullName>
    </submittedName>
</protein>
<proteinExistence type="predicted"/>